<name>A0A917TEC1_9ACTN</name>
<dbReference type="PROSITE" id="PS51464">
    <property type="entry name" value="SIS"/>
    <property type="match status" value="2"/>
</dbReference>
<feature type="compositionally biased region" description="Basic and acidic residues" evidence="2">
    <location>
        <begin position="16"/>
        <end position="28"/>
    </location>
</feature>
<dbReference type="EMBL" id="BMNA01000018">
    <property type="protein sequence ID" value="GGM17515.1"/>
    <property type="molecule type" value="Genomic_DNA"/>
</dbReference>
<evidence type="ECO:0000313" key="4">
    <source>
        <dbReference type="EMBL" id="GGM17515.1"/>
    </source>
</evidence>
<feature type="compositionally biased region" description="Low complexity" evidence="2">
    <location>
        <begin position="1"/>
        <end position="15"/>
    </location>
</feature>
<dbReference type="Pfam" id="PF01380">
    <property type="entry name" value="SIS"/>
    <property type="match status" value="2"/>
</dbReference>
<accession>A0A917TEC1</accession>
<protein>
    <recommendedName>
        <fullName evidence="3">SIS domain-containing protein</fullName>
    </recommendedName>
</protein>
<dbReference type="AlphaFoldDB" id="A0A917TEC1"/>
<dbReference type="InterPro" id="IPR035466">
    <property type="entry name" value="GlmS/AgaS_SIS"/>
</dbReference>
<gene>
    <name evidence="4" type="ORF">GCM10011594_41990</name>
</gene>
<sequence length="379" mass="40194">MIDATDTGTAATATRFDTDTRTHRDLDRQGSTLRRTLEQLQATELPDAVLSAPRFVFTGCGSSYYAGLSAATLLSTLSDRTAIGVPSSELWLLPDTYLSPGSVVVGVSRTGTTTEVVRALEIARERSLPTVALSLADTAPLLDLATAPIALRHVGEEGRVMTQSFSNLLLAGQWLAAAVSRADGDPRGGPYPAGFTALVDAVDRLLPDLEAVAARIAARQHGHYVLLGSGPTSAVCAEGVLKLQEMTQLPSESVAALEYRHGPIAGLSARTALILASTPATAPYDRILAADAVTLGHRPIVLAPSGSGGFPAEAELVELPAELPDWLWPNLYLPFFQYLSWHRTMLLGKDPERVNNLDKTTSPVVDPHVVDLPPGPIRG</sequence>
<dbReference type="InterPro" id="IPR001347">
    <property type="entry name" value="SIS_dom"/>
</dbReference>
<feature type="region of interest" description="Disordered" evidence="2">
    <location>
        <begin position="1"/>
        <end position="28"/>
    </location>
</feature>
<dbReference type="Proteomes" id="UP000655208">
    <property type="component" value="Unassembled WGS sequence"/>
</dbReference>
<dbReference type="CDD" id="cd05009">
    <property type="entry name" value="SIS_GlmS_GlmD_2"/>
    <property type="match status" value="1"/>
</dbReference>
<feature type="domain" description="SIS" evidence="3">
    <location>
        <begin position="212"/>
        <end position="360"/>
    </location>
</feature>
<evidence type="ECO:0000256" key="1">
    <source>
        <dbReference type="ARBA" id="ARBA00022737"/>
    </source>
</evidence>
<dbReference type="SUPFAM" id="SSF53697">
    <property type="entry name" value="SIS domain"/>
    <property type="match status" value="1"/>
</dbReference>
<comment type="caution">
    <text evidence="4">The sequence shown here is derived from an EMBL/GenBank/DDBJ whole genome shotgun (WGS) entry which is preliminary data.</text>
</comment>
<dbReference type="PANTHER" id="PTHR10937:SF4">
    <property type="entry name" value="GLUCOSAMINE-6-PHOSPHATE DEAMINASE"/>
    <property type="match status" value="1"/>
</dbReference>
<organism evidence="4 5">
    <name type="scientific">Nakamurella endophytica</name>
    <dbReference type="NCBI Taxonomy" id="1748367"/>
    <lineage>
        <taxon>Bacteria</taxon>
        <taxon>Bacillati</taxon>
        <taxon>Actinomycetota</taxon>
        <taxon>Actinomycetes</taxon>
        <taxon>Nakamurellales</taxon>
        <taxon>Nakamurellaceae</taxon>
        <taxon>Nakamurella</taxon>
    </lineage>
</organism>
<evidence type="ECO:0000313" key="5">
    <source>
        <dbReference type="Proteomes" id="UP000655208"/>
    </source>
</evidence>
<dbReference type="PANTHER" id="PTHR10937">
    <property type="entry name" value="GLUCOSAMINE--FRUCTOSE-6-PHOSPHATE AMINOTRANSFERASE, ISOMERIZING"/>
    <property type="match status" value="1"/>
</dbReference>
<dbReference type="CDD" id="cd05008">
    <property type="entry name" value="SIS_GlmS_GlmD_1"/>
    <property type="match status" value="1"/>
</dbReference>
<proteinExistence type="predicted"/>
<dbReference type="InterPro" id="IPR035490">
    <property type="entry name" value="GlmS/FrlB_SIS"/>
</dbReference>
<evidence type="ECO:0000259" key="3">
    <source>
        <dbReference type="PROSITE" id="PS51464"/>
    </source>
</evidence>
<dbReference type="GO" id="GO:0097367">
    <property type="term" value="F:carbohydrate derivative binding"/>
    <property type="evidence" value="ECO:0007669"/>
    <property type="project" value="InterPro"/>
</dbReference>
<reference evidence="4" key="2">
    <citation type="submission" date="2020-09" db="EMBL/GenBank/DDBJ databases">
        <authorList>
            <person name="Sun Q."/>
            <person name="Zhou Y."/>
        </authorList>
    </citation>
    <scope>NUCLEOTIDE SEQUENCE</scope>
    <source>
        <strain evidence="4">CGMCC 4.7308</strain>
    </source>
</reference>
<dbReference type="RefSeq" id="WP_188944821.1">
    <property type="nucleotide sequence ID" value="NZ_BMNA01000018.1"/>
</dbReference>
<dbReference type="Gene3D" id="3.40.50.10490">
    <property type="entry name" value="Glucose-6-phosphate isomerase like protein, domain 1"/>
    <property type="match status" value="2"/>
</dbReference>
<keyword evidence="5" id="KW-1185">Reference proteome</keyword>
<keyword evidence="1" id="KW-0677">Repeat</keyword>
<feature type="domain" description="SIS" evidence="3">
    <location>
        <begin position="45"/>
        <end position="185"/>
    </location>
</feature>
<dbReference type="InterPro" id="IPR046348">
    <property type="entry name" value="SIS_dom_sf"/>
</dbReference>
<evidence type="ECO:0000256" key="2">
    <source>
        <dbReference type="SAM" id="MobiDB-lite"/>
    </source>
</evidence>
<dbReference type="GO" id="GO:1901135">
    <property type="term" value="P:carbohydrate derivative metabolic process"/>
    <property type="evidence" value="ECO:0007669"/>
    <property type="project" value="InterPro"/>
</dbReference>
<reference evidence="4" key="1">
    <citation type="journal article" date="2014" name="Int. J. Syst. Evol. Microbiol.">
        <title>Complete genome sequence of Corynebacterium casei LMG S-19264T (=DSM 44701T), isolated from a smear-ripened cheese.</title>
        <authorList>
            <consortium name="US DOE Joint Genome Institute (JGI-PGF)"/>
            <person name="Walter F."/>
            <person name="Albersmeier A."/>
            <person name="Kalinowski J."/>
            <person name="Ruckert C."/>
        </authorList>
    </citation>
    <scope>NUCLEOTIDE SEQUENCE</scope>
    <source>
        <strain evidence="4">CGMCC 4.7308</strain>
    </source>
</reference>